<organism evidence="1 2">
    <name type="scientific">Acinetobacter marinus</name>
    <dbReference type="NCBI Taxonomy" id="281375"/>
    <lineage>
        <taxon>Bacteria</taxon>
        <taxon>Pseudomonadati</taxon>
        <taxon>Pseudomonadota</taxon>
        <taxon>Gammaproteobacteria</taxon>
        <taxon>Moraxellales</taxon>
        <taxon>Moraxellaceae</taxon>
        <taxon>Acinetobacter</taxon>
    </lineage>
</organism>
<evidence type="ECO:0000313" key="2">
    <source>
        <dbReference type="Proteomes" id="UP000242317"/>
    </source>
</evidence>
<gene>
    <name evidence="1" type="ORF">SAMN05421749_10427</name>
</gene>
<evidence type="ECO:0000313" key="1">
    <source>
        <dbReference type="EMBL" id="SDC29235.1"/>
    </source>
</evidence>
<reference evidence="2" key="1">
    <citation type="submission" date="2016-09" db="EMBL/GenBank/DDBJ databases">
        <authorList>
            <person name="Varghese N."/>
            <person name="Submissions S."/>
        </authorList>
    </citation>
    <scope>NUCLEOTIDE SEQUENCE [LARGE SCALE GENOMIC DNA]</scope>
    <source>
        <strain evidence="2">ANC 3699</strain>
    </source>
</reference>
<protein>
    <submittedName>
        <fullName evidence="1">Uncharacterized protein</fullName>
    </submittedName>
</protein>
<dbReference type="EMBL" id="FMYK01000004">
    <property type="protein sequence ID" value="SDC29235.1"/>
    <property type="molecule type" value="Genomic_DNA"/>
</dbReference>
<dbReference type="RefSeq" id="WP_171259085.1">
    <property type="nucleotide sequence ID" value="NZ_FMYK01000004.1"/>
</dbReference>
<name>A0A1G6KF83_9GAMM</name>
<accession>A0A1G6KF83</accession>
<keyword evidence="2" id="KW-1185">Reference proteome</keyword>
<proteinExistence type="predicted"/>
<dbReference type="AlphaFoldDB" id="A0A1G6KF83"/>
<sequence length="49" mass="5673">MPYLFVFLVMLNALFLGAQVYQKSTEKSAAQVHAQHIEQNRSSEKKQDF</sequence>
<dbReference type="Proteomes" id="UP000242317">
    <property type="component" value="Unassembled WGS sequence"/>
</dbReference>